<name>A0AAD3S9W7_NEPGR</name>
<evidence type="ECO:0000313" key="2">
    <source>
        <dbReference type="EMBL" id="GMH07295.1"/>
    </source>
</evidence>
<organism evidence="2 3">
    <name type="scientific">Nepenthes gracilis</name>
    <name type="common">Slender pitcher plant</name>
    <dbReference type="NCBI Taxonomy" id="150966"/>
    <lineage>
        <taxon>Eukaryota</taxon>
        <taxon>Viridiplantae</taxon>
        <taxon>Streptophyta</taxon>
        <taxon>Embryophyta</taxon>
        <taxon>Tracheophyta</taxon>
        <taxon>Spermatophyta</taxon>
        <taxon>Magnoliopsida</taxon>
        <taxon>eudicotyledons</taxon>
        <taxon>Gunneridae</taxon>
        <taxon>Pentapetalae</taxon>
        <taxon>Caryophyllales</taxon>
        <taxon>Nepenthaceae</taxon>
        <taxon>Nepenthes</taxon>
    </lineage>
</organism>
<keyword evidence="3" id="KW-1185">Reference proteome</keyword>
<accession>A0AAD3S9W7</accession>
<proteinExistence type="predicted"/>
<feature type="region of interest" description="Disordered" evidence="1">
    <location>
        <begin position="63"/>
        <end position="88"/>
    </location>
</feature>
<evidence type="ECO:0000313" key="3">
    <source>
        <dbReference type="Proteomes" id="UP001279734"/>
    </source>
</evidence>
<gene>
    <name evidence="2" type="ORF">Nepgr_009135</name>
</gene>
<evidence type="ECO:0000256" key="1">
    <source>
        <dbReference type="SAM" id="MobiDB-lite"/>
    </source>
</evidence>
<sequence>MRSLLACAVPCRAHYCSLVLSSLALARRRKETVHLAVTKLQNEPRLGEPPPQPNITAAMIESDMRTMQSKKKSSRSPPPELETWTADS</sequence>
<reference evidence="2" key="1">
    <citation type="submission" date="2023-05" db="EMBL/GenBank/DDBJ databases">
        <title>Nepenthes gracilis genome sequencing.</title>
        <authorList>
            <person name="Fukushima K."/>
        </authorList>
    </citation>
    <scope>NUCLEOTIDE SEQUENCE</scope>
    <source>
        <strain evidence="2">SING2019-196</strain>
    </source>
</reference>
<dbReference type="EMBL" id="BSYO01000007">
    <property type="protein sequence ID" value="GMH07295.1"/>
    <property type="molecule type" value="Genomic_DNA"/>
</dbReference>
<dbReference type="Proteomes" id="UP001279734">
    <property type="component" value="Unassembled WGS sequence"/>
</dbReference>
<protein>
    <submittedName>
        <fullName evidence="2">Uncharacterized protein</fullName>
    </submittedName>
</protein>
<comment type="caution">
    <text evidence="2">The sequence shown here is derived from an EMBL/GenBank/DDBJ whole genome shotgun (WGS) entry which is preliminary data.</text>
</comment>
<dbReference type="AlphaFoldDB" id="A0AAD3S9W7"/>